<accession>A0A0A0YR03</accession>
<dbReference type="RefSeq" id="YP_009146634.1">
    <property type="nucleotide sequence ID" value="NC_027331.1"/>
</dbReference>
<evidence type="ECO:0000313" key="4">
    <source>
        <dbReference type="Proteomes" id="UP000030323"/>
    </source>
</evidence>
<feature type="domain" description="Inh C-terminal" evidence="2">
    <location>
        <begin position="150"/>
        <end position="210"/>
    </location>
</feature>
<gene>
    <name evidence="3" type="ORF">CPT_Moon201</name>
</gene>
<keyword evidence="4" id="KW-1185">Reference proteome</keyword>
<keyword evidence="3" id="KW-0378">Hydrolase</keyword>
<sequence>MLDMQLIEEFRVLDKKEAKDKLDEYASQFGIKLKKTKSFENMLADLEAEFKALSDEPLPEDNEGISISDLIDDEKEELPELVQLEDSPEAVITVIEVDNIPEDAICIPEAATVEEITKIIEDNAVVIESEKFELPEGFSPHFELIGKAPGYCTLPWWIYEWISKNPDWKEKPTSFEHASAHQTLLSLIYYINRDGSVMVRETRNSSFVKIK</sequence>
<dbReference type="Pfam" id="PF26098">
    <property type="entry name" value="Phage_Inh_C"/>
    <property type="match status" value="1"/>
</dbReference>
<evidence type="ECO:0000259" key="2">
    <source>
        <dbReference type="Pfam" id="PF26098"/>
    </source>
</evidence>
<dbReference type="GeneID" id="24721800"/>
<dbReference type="GO" id="GO:0006508">
    <property type="term" value="P:proteolysis"/>
    <property type="evidence" value="ECO:0007669"/>
    <property type="project" value="UniProtKB-KW"/>
</dbReference>
<dbReference type="EMBL" id="KM236240">
    <property type="protein sequence ID" value="AIX12172.1"/>
    <property type="molecule type" value="Genomic_DNA"/>
</dbReference>
<evidence type="ECO:0000259" key="1">
    <source>
        <dbReference type="Pfam" id="PF26097"/>
    </source>
</evidence>
<dbReference type="GO" id="GO:0008233">
    <property type="term" value="F:peptidase activity"/>
    <property type="evidence" value="ECO:0007669"/>
    <property type="project" value="UniProtKB-KW"/>
</dbReference>
<dbReference type="Proteomes" id="UP000030323">
    <property type="component" value="Segment"/>
</dbReference>
<name>A0A0A0YR03_9CAUD</name>
<reference evidence="3 4" key="1">
    <citation type="journal article" date="2015" name="Genome Announc.">
        <title>Complete Genome Sequence of Citrobacter freundii Myophage Moon.</title>
        <authorList>
            <person name="Edwards G.B."/>
            <person name="Luna A.J."/>
            <person name="Hernandez A.C."/>
            <person name="Kuty Everett G.F."/>
        </authorList>
    </citation>
    <scope>NUCLEOTIDE SEQUENCE [LARGE SCALE GENOMIC DNA]</scope>
</reference>
<dbReference type="PIRSF" id="PIRSF012159">
    <property type="entry name" value="Inh_gp21_prd"/>
    <property type="match status" value="1"/>
</dbReference>
<proteinExistence type="predicted"/>
<dbReference type="InterPro" id="IPR016594">
    <property type="entry name" value="Inh_T4"/>
</dbReference>
<evidence type="ECO:0000313" key="3">
    <source>
        <dbReference type="EMBL" id="AIX12172.1"/>
    </source>
</evidence>
<feature type="domain" description="Inh N-terminal" evidence="1">
    <location>
        <begin position="1"/>
        <end position="49"/>
    </location>
</feature>
<organism evidence="3 4">
    <name type="scientific">Citrobacter phage Moon</name>
    <dbReference type="NCBI Taxonomy" id="1540095"/>
    <lineage>
        <taxon>Viruses</taxon>
        <taxon>Duplodnaviria</taxon>
        <taxon>Heunggongvirae</taxon>
        <taxon>Uroviricota</taxon>
        <taxon>Caudoviricetes</taxon>
        <taxon>Pantevenvirales</taxon>
        <taxon>Straboviridae</taxon>
        <taxon>Tevenvirinae</taxon>
        <taxon>Moonvirus</taxon>
        <taxon>Moonvirus moon</taxon>
    </lineage>
</organism>
<dbReference type="KEGG" id="vg:24721800"/>
<dbReference type="InterPro" id="IPR059055">
    <property type="entry name" value="Inh_C"/>
</dbReference>
<dbReference type="InterPro" id="IPR059054">
    <property type="entry name" value="Inh_N"/>
</dbReference>
<protein>
    <submittedName>
        <fullName evidence="3">Inhibitor of prohead protease</fullName>
    </submittedName>
</protein>
<dbReference type="Pfam" id="PF26097">
    <property type="entry name" value="Phage_Inh_N"/>
    <property type="match status" value="1"/>
</dbReference>
<keyword evidence="3" id="KW-0645">Protease</keyword>